<comment type="caution">
    <text evidence="2">The sequence shown here is derived from an EMBL/GenBank/DDBJ whole genome shotgun (WGS) entry which is preliminary data.</text>
</comment>
<dbReference type="Proteomes" id="UP001501752">
    <property type="component" value="Unassembled WGS sequence"/>
</dbReference>
<keyword evidence="3" id="KW-1185">Reference proteome</keyword>
<evidence type="ECO:0000313" key="2">
    <source>
        <dbReference type="EMBL" id="GAA4833760.1"/>
    </source>
</evidence>
<reference evidence="3" key="1">
    <citation type="journal article" date="2019" name="Int. J. Syst. Evol. Microbiol.">
        <title>The Global Catalogue of Microorganisms (GCM) 10K type strain sequencing project: providing services to taxonomists for standard genome sequencing and annotation.</title>
        <authorList>
            <consortium name="The Broad Institute Genomics Platform"/>
            <consortium name="The Broad Institute Genome Sequencing Center for Infectious Disease"/>
            <person name="Wu L."/>
            <person name="Ma J."/>
        </authorList>
    </citation>
    <scope>NUCLEOTIDE SEQUENCE [LARGE SCALE GENOMIC DNA]</scope>
    <source>
        <strain evidence="3">JCM 13006</strain>
    </source>
</reference>
<dbReference type="EMBL" id="BAABIS010000001">
    <property type="protein sequence ID" value="GAA4833760.1"/>
    <property type="molecule type" value="Genomic_DNA"/>
</dbReference>
<accession>A0ABP9D7S5</accession>
<organism evidence="2 3">
    <name type="scientific">Kitasatospora terrestris</name>
    <dbReference type="NCBI Taxonomy" id="258051"/>
    <lineage>
        <taxon>Bacteria</taxon>
        <taxon>Bacillati</taxon>
        <taxon>Actinomycetota</taxon>
        <taxon>Actinomycetes</taxon>
        <taxon>Kitasatosporales</taxon>
        <taxon>Streptomycetaceae</taxon>
        <taxon>Kitasatospora</taxon>
    </lineage>
</organism>
<name>A0ABP9D7S5_9ACTN</name>
<protein>
    <submittedName>
        <fullName evidence="2">Uncharacterized protein</fullName>
    </submittedName>
</protein>
<evidence type="ECO:0000313" key="3">
    <source>
        <dbReference type="Proteomes" id="UP001501752"/>
    </source>
</evidence>
<evidence type="ECO:0000256" key="1">
    <source>
        <dbReference type="SAM" id="MobiDB-lite"/>
    </source>
</evidence>
<gene>
    <name evidence="2" type="ORF">GCM10023235_05330</name>
</gene>
<sequence>MLGLVVRQMTGSAMESVQVGSEGDGVGAVHRSRGEPAQENLVSRSREEPTQQNPASPHLPADLGPMAPGAVQEVFLPVGNDFEGDIFLHFDCRDRTGGTWTASVDREAAAPAVGRSVDGVAGQVPCRPGGRIARAPAAETARTGRCRAGGTSRTTWPGNTWAAARIPSFSRLRHVSATVGGGVSGWGGWGGWFAGAPRA</sequence>
<proteinExistence type="predicted"/>
<feature type="region of interest" description="Disordered" evidence="1">
    <location>
        <begin position="12"/>
        <end position="66"/>
    </location>
</feature>